<organism evidence="14 15">
    <name type="scientific">Aminobacterium colombiense (strain DSM 12261 / ALA-1)</name>
    <dbReference type="NCBI Taxonomy" id="572547"/>
    <lineage>
        <taxon>Bacteria</taxon>
        <taxon>Thermotogati</taxon>
        <taxon>Synergistota</taxon>
        <taxon>Synergistia</taxon>
        <taxon>Synergistales</taxon>
        <taxon>Aminobacteriaceae</taxon>
        <taxon>Aminobacterium</taxon>
    </lineage>
</organism>
<dbReference type="GO" id="GO:0006605">
    <property type="term" value="P:protein targeting"/>
    <property type="evidence" value="ECO:0007669"/>
    <property type="project" value="UniProtKB-UniRule"/>
</dbReference>
<keyword evidence="12" id="KW-0997">Cell inner membrane</keyword>
<evidence type="ECO:0000256" key="2">
    <source>
        <dbReference type="ARBA" id="ARBA00022448"/>
    </source>
</evidence>
<dbReference type="AlphaFoldDB" id="D5EDU6"/>
<comment type="caution">
    <text evidence="12">Lacks conserved residue(s) required for the propagation of feature annotation.</text>
</comment>
<dbReference type="HOGENOM" id="CLU_050012_0_1_0"/>
<dbReference type="KEGG" id="aco:Amico_0593"/>
<dbReference type="FunFam" id="1.20.1640.10:FF:000024">
    <property type="entry name" value="Multifunctional fusion protein"/>
    <property type="match status" value="1"/>
</dbReference>
<protein>
    <recommendedName>
        <fullName evidence="12">Protein-export membrane protein SecF</fullName>
    </recommendedName>
</protein>
<dbReference type="PANTHER" id="PTHR30081">
    <property type="entry name" value="PROTEIN-EXPORT MEMBRANE PROTEIN SEC"/>
    <property type="match status" value="1"/>
</dbReference>
<evidence type="ECO:0000256" key="3">
    <source>
        <dbReference type="ARBA" id="ARBA00022475"/>
    </source>
</evidence>
<dbReference type="NCBIfam" id="TIGR00916">
    <property type="entry name" value="2A0604s01"/>
    <property type="match status" value="1"/>
</dbReference>
<evidence type="ECO:0000256" key="6">
    <source>
        <dbReference type="ARBA" id="ARBA00022989"/>
    </source>
</evidence>
<evidence type="ECO:0000256" key="7">
    <source>
        <dbReference type="ARBA" id="ARBA00023010"/>
    </source>
</evidence>
<comment type="similarity">
    <text evidence="10">In the C-terminal section; belongs to the SecD/SecF family. SecF subfamily.</text>
</comment>
<dbReference type="GO" id="GO:0005886">
    <property type="term" value="C:plasma membrane"/>
    <property type="evidence" value="ECO:0007669"/>
    <property type="project" value="UniProtKB-SubCell"/>
</dbReference>
<evidence type="ECO:0000256" key="12">
    <source>
        <dbReference type="HAMAP-Rule" id="MF_01464"/>
    </source>
</evidence>
<dbReference type="GO" id="GO:0043952">
    <property type="term" value="P:protein transport by the Sec complex"/>
    <property type="evidence" value="ECO:0007669"/>
    <property type="project" value="UniProtKB-UniRule"/>
</dbReference>
<dbReference type="STRING" id="572547.Amico_0593"/>
<comment type="function">
    <text evidence="9 12">Part of the Sec protein translocase complex. Interacts with the SecYEG preprotein conducting channel. SecDF uses the proton motive force (PMF) to complete protein translocation after the ATP-dependent function of SecA.</text>
</comment>
<evidence type="ECO:0000256" key="5">
    <source>
        <dbReference type="ARBA" id="ARBA00022927"/>
    </source>
</evidence>
<dbReference type="eggNOG" id="COG0341">
    <property type="taxonomic scope" value="Bacteria"/>
</dbReference>
<keyword evidence="5 12" id="KW-0653">Protein transport</keyword>
<dbReference type="InterPro" id="IPR022645">
    <property type="entry name" value="SecD/SecF_bac"/>
</dbReference>
<dbReference type="GO" id="GO:0065002">
    <property type="term" value="P:intracellular protein transmembrane transport"/>
    <property type="evidence" value="ECO:0007669"/>
    <property type="project" value="UniProtKB-UniRule"/>
</dbReference>
<gene>
    <name evidence="12" type="primary">secF</name>
    <name evidence="14" type="ordered locus">Amico_0593</name>
</gene>
<feature type="transmembrane region" description="Helical" evidence="12">
    <location>
        <begin position="233"/>
        <end position="255"/>
    </location>
</feature>
<dbReference type="NCBIfam" id="TIGR00966">
    <property type="entry name" value="transloc_SecF"/>
    <property type="match status" value="1"/>
</dbReference>
<comment type="similarity">
    <text evidence="12">Belongs to the SecD/SecF family. SecF subfamily.</text>
</comment>
<dbReference type="InterPro" id="IPR005665">
    <property type="entry name" value="SecF_bac"/>
</dbReference>
<comment type="subunit">
    <text evidence="12">Forms a complex with SecD. Part of the essential Sec protein translocation apparatus which comprises SecA, SecYEG and auxiliary proteins SecDF. Other proteins may also be involved.</text>
</comment>
<comment type="similarity">
    <text evidence="11">In the N-terminal section; belongs to the SecD/SecF family. SecD subfamily.</text>
</comment>
<dbReference type="Gene3D" id="1.20.1640.10">
    <property type="entry name" value="Multidrug efflux transporter AcrB transmembrane domain"/>
    <property type="match status" value="1"/>
</dbReference>
<keyword evidence="15" id="KW-1185">Reference proteome</keyword>
<dbReference type="SUPFAM" id="SSF82866">
    <property type="entry name" value="Multidrug efflux transporter AcrB transmembrane domain"/>
    <property type="match status" value="1"/>
</dbReference>
<evidence type="ECO:0000256" key="9">
    <source>
        <dbReference type="ARBA" id="ARBA00059018"/>
    </source>
</evidence>
<dbReference type="InterPro" id="IPR022646">
    <property type="entry name" value="SecD/SecF_CS"/>
</dbReference>
<evidence type="ECO:0000256" key="10">
    <source>
        <dbReference type="ARBA" id="ARBA00060856"/>
    </source>
</evidence>
<dbReference type="PANTHER" id="PTHR30081:SF8">
    <property type="entry name" value="PROTEIN TRANSLOCASE SUBUNIT SECF"/>
    <property type="match status" value="1"/>
</dbReference>
<feature type="transmembrane region" description="Helical" evidence="12">
    <location>
        <begin position="261"/>
        <end position="285"/>
    </location>
</feature>
<keyword evidence="7 12" id="KW-0811">Translocation</keyword>
<dbReference type="InterPro" id="IPR055344">
    <property type="entry name" value="SecD_SecF_C_bact"/>
</dbReference>
<keyword evidence="4 12" id="KW-0812">Transmembrane</keyword>
<feature type="transmembrane region" description="Helical" evidence="12">
    <location>
        <begin position="154"/>
        <end position="175"/>
    </location>
</feature>
<proteinExistence type="inferred from homology"/>
<evidence type="ECO:0000313" key="14">
    <source>
        <dbReference type="EMBL" id="ADE56728.1"/>
    </source>
</evidence>
<accession>D5EDU6</accession>
<name>D5EDU6_AMICL</name>
<dbReference type="Proteomes" id="UP000002366">
    <property type="component" value="Chromosome"/>
</dbReference>
<comment type="subcellular location">
    <subcellularLocation>
        <location evidence="12">Cell inner membrane</location>
        <topology evidence="12">Multi-pass membrane protein</topology>
    </subcellularLocation>
    <subcellularLocation>
        <location evidence="1">Cell membrane</location>
        <topology evidence="1">Multi-pass membrane protein</topology>
    </subcellularLocation>
</comment>
<dbReference type="PRINTS" id="PR01755">
    <property type="entry name" value="SECFTRNLCASE"/>
</dbReference>
<evidence type="ECO:0000259" key="13">
    <source>
        <dbReference type="Pfam" id="PF02355"/>
    </source>
</evidence>
<evidence type="ECO:0000256" key="11">
    <source>
        <dbReference type="ARBA" id="ARBA00061053"/>
    </source>
</evidence>
<feature type="transmembrane region" description="Helical" evidence="12">
    <location>
        <begin position="130"/>
        <end position="147"/>
    </location>
</feature>
<dbReference type="InterPro" id="IPR022813">
    <property type="entry name" value="SecD/SecF_arch_bac"/>
</dbReference>
<evidence type="ECO:0000256" key="1">
    <source>
        <dbReference type="ARBA" id="ARBA00004651"/>
    </source>
</evidence>
<feature type="transmembrane region" description="Helical" evidence="12">
    <location>
        <begin position="181"/>
        <end position="202"/>
    </location>
</feature>
<dbReference type="HAMAP" id="MF_01464_B">
    <property type="entry name" value="SecF_B"/>
    <property type="match status" value="1"/>
</dbReference>
<dbReference type="Pfam" id="PF02355">
    <property type="entry name" value="SecD_SecF_C"/>
    <property type="match status" value="1"/>
</dbReference>
<evidence type="ECO:0000256" key="8">
    <source>
        <dbReference type="ARBA" id="ARBA00023136"/>
    </source>
</evidence>
<dbReference type="InterPro" id="IPR048634">
    <property type="entry name" value="SecD_SecF_C"/>
</dbReference>
<feature type="domain" description="Protein export membrane protein SecD/SecF C-terminal" evidence="13">
    <location>
        <begin position="101"/>
        <end position="284"/>
    </location>
</feature>
<keyword evidence="6 12" id="KW-1133">Transmembrane helix</keyword>
<dbReference type="EMBL" id="CP001997">
    <property type="protein sequence ID" value="ADE56728.1"/>
    <property type="molecule type" value="Genomic_DNA"/>
</dbReference>
<keyword evidence="2 12" id="KW-0813">Transport</keyword>
<keyword evidence="3 12" id="KW-1003">Cell membrane</keyword>
<evidence type="ECO:0000256" key="4">
    <source>
        <dbReference type="ARBA" id="ARBA00022692"/>
    </source>
</evidence>
<dbReference type="GO" id="GO:0015450">
    <property type="term" value="F:protein-transporting ATPase activity"/>
    <property type="evidence" value="ECO:0007669"/>
    <property type="project" value="InterPro"/>
</dbReference>
<dbReference type="OrthoDB" id="9805019at2"/>
<sequence length="292" mass="32693">MFRRDFSFKFMKHRRQAILLSLGLIVVSLVLLFTKGLNLGIDFTGGNLIQVEFASQVPVGDVRDVLAEIGQKQAVIQGYSDNGVIIRVNVDTEESRKEVIQTLKDKYPGMEVLRFEKVGPVVGEKLRREAFLAVSLALLGILAYITVRFKFRFAVVSVIALMHDTIITLGIFSLLGREISLPFIAAILTIVGYSLNDTIVVFDRVRENWKYLRQEGLLEVLDMSINQTLSRTINTSLTTFFPVLALFIWGGAVIANFSFALLLGILVGTYSSVCIASSLLAEWYLRYPESKK</sequence>
<dbReference type="RefSeq" id="WP_013047994.1">
    <property type="nucleotide sequence ID" value="NC_014011.1"/>
</dbReference>
<keyword evidence="8 12" id="KW-0472">Membrane</keyword>
<dbReference type="Pfam" id="PF07549">
    <property type="entry name" value="Sec_GG"/>
    <property type="match status" value="1"/>
</dbReference>
<evidence type="ECO:0000313" key="15">
    <source>
        <dbReference type="Proteomes" id="UP000002366"/>
    </source>
</evidence>
<reference evidence="14 15" key="1">
    <citation type="journal article" date="2010" name="Stand. Genomic Sci.">
        <title>Complete genome sequence of Aminobacterium colombiense type strain (ALA-1).</title>
        <authorList>
            <person name="Chertkov O."/>
            <person name="Sikorski J."/>
            <person name="Brambilla E."/>
            <person name="Lapidus A."/>
            <person name="Copeland A."/>
            <person name="Glavina Del Rio T."/>
            <person name="Nolan M."/>
            <person name="Lucas S."/>
            <person name="Tice H."/>
            <person name="Cheng J.F."/>
            <person name="Han C."/>
            <person name="Detter J.C."/>
            <person name="Bruce D."/>
            <person name="Tapia R."/>
            <person name="Goodwin L."/>
            <person name="Pitluck S."/>
            <person name="Liolios K."/>
            <person name="Ivanova N."/>
            <person name="Mavromatis K."/>
            <person name="Ovchinnikova G."/>
            <person name="Pati A."/>
            <person name="Chen A."/>
            <person name="Palaniappan K."/>
            <person name="Land M."/>
            <person name="Hauser L."/>
            <person name="Chang Y.J."/>
            <person name="Jeffries C.D."/>
            <person name="Spring S."/>
            <person name="Rohde M."/>
            <person name="Goker M."/>
            <person name="Bristow J."/>
            <person name="Eisen J.A."/>
            <person name="Markowitz V."/>
            <person name="Hugenholtz P."/>
            <person name="Kyrpides N.C."/>
            <person name="Klenk H.P."/>
        </authorList>
    </citation>
    <scope>NUCLEOTIDE SEQUENCE [LARGE SCALE GENOMIC DNA]</scope>
    <source>
        <strain evidence="15">DSM 12261 / ALA-1</strain>
    </source>
</reference>